<dbReference type="InterPro" id="IPR056884">
    <property type="entry name" value="NPHP3-like_N"/>
</dbReference>
<reference evidence="4" key="1">
    <citation type="journal article" date="2023" name="IMA Fungus">
        <title>Comparative genomic study of the Penicillium genus elucidates a diverse pangenome and 15 lateral gene transfer events.</title>
        <authorList>
            <person name="Petersen C."/>
            <person name="Sorensen T."/>
            <person name="Nielsen M.R."/>
            <person name="Sondergaard T.E."/>
            <person name="Sorensen J.L."/>
            <person name="Fitzpatrick D.A."/>
            <person name="Frisvad J.C."/>
            <person name="Nielsen K.L."/>
        </authorList>
    </citation>
    <scope>NUCLEOTIDE SEQUENCE</scope>
    <source>
        <strain evidence="4">IBT 12815</strain>
    </source>
</reference>
<organism evidence="4 5">
    <name type="scientific">Penicillium hordei</name>
    <dbReference type="NCBI Taxonomy" id="40994"/>
    <lineage>
        <taxon>Eukaryota</taxon>
        <taxon>Fungi</taxon>
        <taxon>Dikarya</taxon>
        <taxon>Ascomycota</taxon>
        <taxon>Pezizomycotina</taxon>
        <taxon>Eurotiomycetes</taxon>
        <taxon>Eurotiomycetidae</taxon>
        <taxon>Eurotiales</taxon>
        <taxon>Aspergillaceae</taxon>
        <taxon>Penicillium</taxon>
    </lineage>
</organism>
<dbReference type="InterPro" id="IPR027417">
    <property type="entry name" value="P-loop_NTPase"/>
</dbReference>
<name>A0AAD6H585_9EURO</name>
<dbReference type="Proteomes" id="UP001213799">
    <property type="component" value="Unassembled WGS sequence"/>
</dbReference>
<dbReference type="Pfam" id="PF24883">
    <property type="entry name" value="NPHP3_N"/>
    <property type="match status" value="1"/>
</dbReference>
<evidence type="ECO:0000259" key="3">
    <source>
        <dbReference type="Pfam" id="PF24883"/>
    </source>
</evidence>
<sequence>MSFGDFNSGVQVGINNGPINVGSRRLAYQRHKNLNPSRVRNTCNWFLAHSTFCNWRDSDHNDLLWLSADPGCGKSVLARALIDERLLDDGSATVCYFFFKDNEEQNNTATAICALLHQIFCAKMELFERYAIKAVELHGDGLKSDFHALWQLLLSATNDASSANMICILDAIDECQQPDREYFIKELKDFYISSRESVGAETKLKFLVTGRPYRDIELEFRDLSKRFPTIRIAGEEEWKAISDEIRVVIDAKIEEMDYFSDNVRAALKHRLSNVTHTTYLWLHLVLEEIKREPGRTEKKLLRAISVLPATVEEAYDKILKKCKKRNEQNAKRLLEIIVAAKRPLGLDEMDVVLEVQIDSRSCSDLDLEGSEARKDWIRDTCGLFVRIQDERIYLIHQTAREFLLTKEHELQQPRGWKSSLDIRHAHLTLAKACISYLLLEEFQEGLHRFSRIEWRQAHAFLKYSANHWALHVRNAIGPNGLHGDGLGIGWIRKVLHLCEVGNGSSSVWFHHSRWEPLQRLDFESLTWIGNPPKPSLFWAIKFDLVHVVEFLLKESNTIITDEMIELAAASQESGDRLTEILLEKGVRITEKAVQAAAANESYGQAIITLLLDRKGGYVMITEDVVRAVATNRSSGDVIMTLLLDRRGDEVKITTGVVRAAAANSQKGNDIMIIILDRKEDVKITEQVIIEIVRTFNIGMIRSLLDRRGDEVKITSGIVQAAAGHGSSGADIMTLLLDERGHEVKITQAVVQAAAMNKAGIDVITRLLNRREDVEITGEVVAEIIQRFNTVVVQTLLSQRADKVNITTAIVRAAAANWQSGNAIMMLLLHQKEVKVEMDEQLVIEILQSFDENVVEALLDRAGVEIQVTRDVVELVAANWQSRNAVEALYLRQNWDVTEICKAPSSTAATVANRKSANSIMELLLRQKGDKVEVTEQLVIEIIRRFDIGVIQTLLDRKGNTIKITEAVVEAATTNRLRGNAIMERLLNLYQKRG</sequence>
<dbReference type="RefSeq" id="XP_056754158.1">
    <property type="nucleotide sequence ID" value="XM_056894410.1"/>
</dbReference>
<dbReference type="Gene3D" id="3.40.50.300">
    <property type="entry name" value="P-loop containing nucleotide triphosphate hydrolases"/>
    <property type="match status" value="1"/>
</dbReference>
<evidence type="ECO:0000256" key="1">
    <source>
        <dbReference type="ARBA" id="ARBA00022737"/>
    </source>
</evidence>
<dbReference type="PANTHER" id="PTHR10039:SF14">
    <property type="entry name" value="NACHT DOMAIN-CONTAINING PROTEIN"/>
    <property type="match status" value="1"/>
</dbReference>
<dbReference type="AlphaFoldDB" id="A0AAD6H585"/>
<dbReference type="InterPro" id="IPR054471">
    <property type="entry name" value="GPIID_WHD"/>
</dbReference>
<dbReference type="Pfam" id="PF23397">
    <property type="entry name" value="DUF7104"/>
    <property type="match status" value="9"/>
</dbReference>
<keyword evidence="5" id="KW-1185">Reference proteome</keyword>
<dbReference type="SUPFAM" id="SSF52540">
    <property type="entry name" value="P-loop containing nucleoside triphosphate hydrolases"/>
    <property type="match status" value="1"/>
</dbReference>
<gene>
    <name evidence="4" type="ORF">N7537_003352</name>
</gene>
<dbReference type="PANTHER" id="PTHR10039">
    <property type="entry name" value="AMELOGENIN"/>
    <property type="match status" value="1"/>
</dbReference>
<keyword evidence="1" id="KW-0677">Repeat</keyword>
<evidence type="ECO:0000313" key="4">
    <source>
        <dbReference type="EMBL" id="KAJ5606733.1"/>
    </source>
</evidence>
<dbReference type="EMBL" id="JAQJAE010000002">
    <property type="protein sequence ID" value="KAJ5606733.1"/>
    <property type="molecule type" value="Genomic_DNA"/>
</dbReference>
<comment type="caution">
    <text evidence="4">The sequence shown here is derived from an EMBL/GenBank/DDBJ whole genome shotgun (WGS) entry which is preliminary data.</text>
</comment>
<feature type="domain" description="Nephrocystin 3-like N-terminal" evidence="3">
    <location>
        <begin position="41"/>
        <end position="211"/>
    </location>
</feature>
<dbReference type="Gene3D" id="1.20.5.340">
    <property type="match status" value="2"/>
</dbReference>
<accession>A0AAD6H585</accession>
<protein>
    <submittedName>
        <fullName evidence="4">FabD/lysophospholipase-like protein</fullName>
    </submittedName>
</protein>
<proteinExistence type="predicted"/>
<reference evidence="4" key="2">
    <citation type="submission" date="2023-01" db="EMBL/GenBank/DDBJ databases">
        <authorList>
            <person name="Petersen C."/>
        </authorList>
    </citation>
    <scope>NUCLEOTIDE SEQUENCE</scope>
    <source>
        <strain evidence="4">IBT 12815</strain>
    </source>
</reference>
<evidence type="ECO:0000313" key="5">
    <source>
        <dbReference type="Proteomes" id="UP001213799"/>
    </source>
</evidence>
<evidence type="ECO:0000259" key="2">
    <source>
        <dbReference type="Pfam" id="PF22939"/>
    </source>
</evidence>
<dbReference type="InterPro" id="IPR055530">
    <property type="entry name" value="DUF7104"/>
</dbReference>
<feature type="domain" description="GPI inositol-deacylase winged helix" evidence="2">
    <location>
        <begin position="322"/>
        <end position="407"/>
    </location>
</feature>
<dbReference type="GeneID" id="81584652"/>
<dbReference type="Pfam" id="PF22939">
    <property type="entry name" value="WHD_GPIID"/>
    <property type="match status" value="1"/>
</dbReference>